<dbReference type="EMBL" id="LT607410">
    <property type="protein sequence ID" value="SCF13462.1"/>
    <property type="molecule type" value="Genomic_DNA"/>
</dbReference>
<feature type="transmembrane region" description="Helical" evidence="1">
    <location>
        <begin position="123"/>
        <end position="144"/>
    </location>
</feature>
<proteinExistence type="predicted"/>
<dbReference type="AlphaFoldDB" id="A0A1C4XYD8"/>
<reference evidence="2 3" key="1">
    <citation type="submission" date="2016-06" db="EMBL/GenBank/DDBJ databases">
        <authorList>
            <person name="Kjaerup R.B."/>
            <person name="Dalgaard T.S."/>
            <person name="Juul-Madsen H.R."/>
        </authorList>
    </citation>
    <scope>NUCLEOTIDE SEQUENCE [LARGE SCALE GENOMIC DNA]</scope>
    <source>
        <strain evidence="2 3">DSM 43821</strain>
    </source>
</reference>
<organism evidence="2 3">
    <name type="scientific">Micromonospora purpureochromogenes</name>
    <dbReference type="NCBI Taxonomy" id="47872"/>
    <lineage>
        <taxon>Bacteria</taxon>
        <taxon>Bacillati</taxon>
        <taxon>Actinomycetota</taxon>
        <taxon>Actinomycetes</taxon>
        <taxon>Micromonosporales</taxon>
        <taxon>Micromonosporaceae</taxon>
        <taxon>Micromonospora</taxon>
    </lineage>
</organism>
<dbReference type="Proteomes" id="UP000198228">
    <property type="component" value="Chromosome I"/>
</dbReference>
<keyword evidence="1" id="KW-1133">Transmembrane helix</keyword>
<dbReference type="RefSeq" id="WP_088961609.1">
    <property type="nucleotide sequence ID" value="NZ_LT607410.1"/>
</dbReference>
<protein>
    <submittedName>
        <fullName evidence="2">Uncharacterized protein</fullName>
    </submittedName>
</protein>
<keyword evidence="1" id="KW-0812">Transmembrane</keyword>
<evidence type="ECO:0000256" key="1">
    <source>
        <dbReference type="SAM" id="Phobius"/>
    </source>
</evidence>
<keyword evidence="1" id="KW-0472">Membrane</keyword>
<gene>
    <name evidence="2" type="ORF">GA0074696_2929</name>
</gene>
<accession>A0A1C4XYD8</accession>
<sequence length="311" mass="33023">MTTEWAVVAAAEQFTLDTGNHGELTFTVSNPGAAPDTVVFDVAPGEGSQRSWFTVAEPQRVVPGQGSVSFLVRLAVPPGTAPRRYDMTGFAYSANTAPEESSRSSGRVTYEVRAVAPPRRAPWPWIAAAVALVLLVGAVVGWLVTRPEDAPAPGEPQVVTLEAESLVAQAKVESPTGAAAKVVVQPNCCGVTWSQDRQLFFQGLAVGDQVTVTVDLPKAAVWRFSAARTTSFDYANTIFQIDGVQVGGTFLGFTPKVVRTDFEDVGTLRLGKGPHQVTLVAVSKTQAFDRYFAGIDQIRFTEVGGAAAARP</sequence>
<evidence type="ECO:0000313" key="3">
    <source>
        <dbReference type="Proteomes" id="UP000198228"/>
    </source>
</evidence>
<name>A0A1C4XYD8_9ACTN</name>
<evidence type="ECO:0000313" key="2">
    <source>
        <dbReference type="EMBL" id="SCF13462.1"/>
    </source>
</evidence>